<feature type="transmembrane region" description="Helical" evidence="1">
    <location>
        <begin position="12"/>
        <end position="32"/>
    </location>
</feature>
<accession>A0ABN7K3M4</accession>
<sequence length="237" mass="27569">MTKLRYLNFTDILILSFIMFSLAIYNSTNLLLENFTSGADVLVSEASEMDDSGHLWLIIEELFTAMLALLYLYYRRFDFSSWHFKISLKDTALAVAMFCVCSVLMDLFFYIYDAFFAFWQEQDAQENGMLALQISTLSILSSFVNAIFEELFFIAICLSVRRENLMKVFIFSLIIRISFHTYQGIYTAVLIGLILGILYFFVYEKLRYKNLYAFFASHALADVFGLGLVNFLYFELV</sequence>
<protein>
    <recommendedName>
        <fullName evidence="2">CAAX prenyl protease 2/Lysostaphin resistance protein A-like domain-containing protein</fullName>
    </recommendedName>
</protein>
<dbReference type="RefSeq" id="WP_230056557.1">
    <property type="nucleotide sequence ID" value="NZ_CAJHOE010000001.1"/>
</dbReference>
<reference evidence="3 4" key="1">
    <citation type="submission" date="2020-11" db="EMBL/GenBank/DDBJ databases">
        <authorList>
            <person name="Peeters C."/>
        </authorList>
    </citation>
    <scope>NUCLEOTIDE SEQUENCE [LARGE SCALE GENOMIC DNA]</scope>
    <source>
        <strain evidence="3 4">LMG 8286</strain>
    </source>
</reference>
<keyword evidence="1" id="KW-0472">Membrane</keyword>
<comment type="caution">
    <text evidence="3">The sequence shown here is derived from an EMBL/GenBank/DDBJ whole genome shotgun (WGS) entry which is preliminary data.</text>
</comment>
<feature type="transmembrane region" description="Helical" evidence="1">
    <location>
        <begin position="93"/>
        <end position="112"/>
    </location>
</feature>
<evidence type="ECO:0000259" key="2">
    <source>
        <dbReference type="Pfam" id="PF02517"/>
    </source>
</evidence>
<dbReference type="EMBL" id="CAJHOE010000001">
    <property type="protein sequence ID" value="CAD7287166.1"/>
    <property type="molecule type" value="Genomic_DNA"/>
</dbReference>
<keyword evidence="1" id="KW-0812">Transmembrane</keyword>
<feature type="transmembrane region" description="Helical" evidence="1">
    <location>
        <begin position="52"/>
        <end position="73"/>
    </location>
</feature>
<evidence type="ECO:0000256" key="1">
    <source>
        <dbReference type="SAM" id="Phobius"/>
    </source>
</evidence>
<dbReference type="Proteomes" id="UP000789359">
    <property type="component" value="Unassembled WGS sequence"/>
</dbReference>
<feature type="transmembrane region" description="Helical" evidence="1">
    <location>
        <begin position="185"/>
        <end position="203"/>
    </location>
</feature>
<dbReference type="Pfam" id="PF02517">
    <property type="entry name" value="Rce1-like"/>
    <property type="match status" value="1"/>
</dbReference>
<evidence type="ECO:0000313" key="4">
    <source>
        <dbReference type="Proteomes" id="UP000789359"/>
    </source>
</evidence>
<name>A0ABN7K3M4_9BACT</name>
<keyword evidence="1" id="KW-1133">Transmembrane helix</keyword>
<gene>
    <name evidence="3" type="ORF">LMG8286_00797</name>
</gene>
<feature type="domain" description="CAAX prenyl protease 2/Lysostaphin resistance protein A-like" evidence="2">
    <location>
        <begin position="137"/>
        <end position="223"/>
    </location>
</feature>
<evidence type="ECO:0000313" key="3">
    <source>
        <dbReference type="EMBL" id="CAD7287166.1"/>
    </source>
</evidence>
<keyword evidence="4" id="KW-1185">Reference proteome</keyword>
<proteinExistence type="predicted"/>
<dbReference type="InterPro" id="IPR003675">
    <property type="entry name" value="Rce1/LyrA-like_dom"/>
</dbReference>
<feature type="transmembrane region" description="Helical" evidence="1">
    <location>
        <begin position="132"/>
        <end position="157"/>
    </location>
</feature>
<organism evidence="3 4">
    <name type="scientific">Campylobacter suis</name>
    <dbReference type="NCBI Taxonomy" id="2790657"/>
    <lineage>
        <taxon>Bacteria</taxon>
        <taxon>Pseudomonadati</taxon>
        <taxon>Campylobacterota</taxon>
        <taxon>Epsilonproteobacteria</taxon>
        <taxon>Campylobacterales</taxon>
        <taxon>Campylobacteraceae</taxon>
        <taxon>Campylobacter</taxon>
    </lineage>
</organism>
<feature type="transmembrane region" description="Helical" evidence="1">
    <location>
        <begin position="210"/>
        <end position="234"/>
    </location>
</feature>